<dbReference type="EMBL" id="BAAAPY010000004">
    <property type="protein sequence ID" value="GAA2076327.1"/>
    <property type="molecule type" value="Genomic_DNA"/>
</dbReference>
<keyword evidence="3" id="KW-1185">Reference proteome</keyword>
<protein>
    <recommendedName>
        <fullName evidence="4">Fe-S protein</fullName>
    </recommendedName>
</protein>
<keyword evidence="1" id="KW-0472">Membrane</keyword>
<sequence>METLYEILTWLHIAAWVVVLLGYLKDVRGPAINLWMAHGLTVAFVLGIALVGIASASDAVNDPNNARAGVKLVVTLVALGLAHSTRKRGAPNPLAHVVAALVVVNVVLAYTWT</sequence>
<proteinExistence type="predicted"/>
<feature type="transmembrane region" description="Helical" evidence="1">
    <location>
        <begin position="66"/>
        <end position="82"/>
    </location>
</feature>
<feature type="transmembrane region" description="Helical" evidence="1">
    <location>
        <begin position="7"/>
        <end position="24"/>
    </location>
</feature>
<evidence type="ECO:0000313" key="2">
    <source>
        <dbReference type="EMBL" id="GAA2076327.1"/>
    </source>
</evidence>
<evidence type="ECO:0000256" key="1">
    <source>
        <dbReference type="SAM" id="Phobius"/>
    </source>
</evidence>
<keyword evidence="1" id="KW-1133">Transmembrane helix</keyword>
<evidence type="ECO:0000313" key="3">
    <source>
        <dbReference type="Proteomes" id="UP001501480"/>
    </source>
</evidence>
<organism evidence="2 3">
    <name type="scientific">Aeromicrobium halocynthiae</name>
    <dbReference type="NCBI Taxonomy" id="560557"/>
    <lineage>
        <taxon>Bacteria</taxon>
        <taxon>Bacillati</taxon>
        <taxon>Actinomycetota</taxon>
        <taxon>Actinomycetes</taxon>
        <taxon>Propionibacteriales</taxon>
        <taxon>Nocardioidaceae</taxon>
        <taxon>Aeromicrobium</taxon>
    </lineage>
</organism>
<comment type="caution">
    <text evidence="2">The sequence shown here is derived from an EMBL/GenBank/DDBJ whole genome shotgun (WGS) entry which is preliminary data.</text>
</comment>
<accession>A0ABN2VXI7</accession>
<gene>
    <name evidence="2" type="ORF">GCM10009821_14460</name>
</gene>
<reference evidence="2 3" key="1">
    <citation type="journal article" date="2019" name="Int. J. Syst. Evol. Microbiol.">
        <title>The Global Catalogue of Microorganisms (GCM) 10K type strain sequencing project: providing services to taxonomists for standard genome sequencing and annotation.</title>
        <authorList>
            <consortium name="The Broad Institute Genomics Platform"/>
            <consortium name="The Broad Institute Genome Sequencing Center for Infectious Disease"/>
            <person name="Wu L."/>
            <person name="Ma J."/>
        </authorList>
    </citation>
    <scope>NUCLEOTIDE SEQUENCE [LARGE SCALE GENOMIC DNA]</scope>
    <source>
        <strain evidence="2 3">JCM 15749</strain>
    </source>
</reference>
<keyword evidence="1" id="KW-0812">Transmembrane</keyword>
<dbReference type="RefSeq" id="WP_344326410.1">
    <property type="nucleotide sequence ID" value="NZ_BAAAPY010000004.1"/>
</dbReference>
<feature type="transmembrane region" description="Helical" evidence="1">
    <location>
        <begin position="31"/>
        <end position="54"/>
    </location>
</feature>
<evidence type="ECO:0008006" key="4">
    <source>
        <dbReference type="Google" id="ProtNLM"/>
    </source>
</evidence>
<feature type="transmembrane region" description="Helical" evidence="1">
    <location>
        <begin position="94"/>
        <end position="112"/>
    </location>
</feature>
<dbReference type="Proteomes" id="UP001501480">
    <property type="component" value="Unassembled WGS sequence"/>
</dbReference>
<name>A0ABN2VXI7_9ACTN</name>